<evidence type="ECO:0000256" key="6">
    <source>
        <dbReference type="ARBA" id="ARBA00022960"/>
    </source>
</evidence>
<keyword evidence="12" id="KW-1185">Reference proteome</keyword>
<dbReference type="InterPro" id="IPR050979">
    <property type="entry name" value="LD-transpeptidase"/>
</dbReference>
<evidence type="ECO:0000256" key="5">
    <source>
        <dbReference type="ARBA" id="ARBA00022801"/>
    </source>
</evidence>
<keyword evidence="7 9" id="KW-0573">Peptidoglycan synthesis</keyword>
<evidence type="ECO:0000313" key="11">
    <source>
        <dbReference type="EMBL" id="GIM47991.1"/>
    </source>
</evidence>
<dbReference type="Gene3D" id="1.10.101.10">
    <property type="entry name" value="PGBD-like superfamily/PGBD"/>
    <property type="match status" value="1"/>
</dbReference>
<comment type="pathway">
    <text evidence="1 9">Cell wall biogenesis; peptidoglycan biosynthesis.</text>
</comment>
<dbReference type="InterPro" id="IPR036366">
    <property type="entry name" value="PGBDSf"/>
</dbReference>
<sequence length="223" mass="25181">MSGLKRLILTVSCFILFQFLIAIPDSVQASEPKREIFVNVYTRKLSLIEEGRVIKTYPIAPGTPETPTPVGDWEVVEKSRNWGGGFGTRWIGLNVPWGTYGIHGTNRPHLIGQRVSHGCIRMRNRDVEEFYPFVQLGMQVHILGHPLVSSPYELPNRLVRGHRGSDVYIIQNRLRAAGFYHGPVNGLFGSATEEAIIQFQKANRLPVSKQIGMEEYRLLGLEE</sequence>
<evidence type="ECO:0000256" key="8">
    <source>
        <dbReference type="ARBA" id="ARBA00023316"/>
    </source>
</evidence>
<dbReference type="InterPro" id="IPR005490">
    <property type="entry name" value="LD_TPept_cat_dom"/>
</dbReference>
<keyword evidence="6 9" id="KW-0133">Cell shape</keyword>
<reference evidence="11" key="1">
    <citation type="journal article" date="2023" name="Int. J. Syst. Evol. Microbiol.">
        <title>Collibacillus ludicampi gen. nov., sp. nov., a new soil bacterium of the family Alicyclobacillaceae.</title>
        <authorList>
            <person name="Jojima T."/>
            <person name="Ioku Y."/>
            <person name="Fukuta Y."/>
            <person name="Shirasaka N."/>
            <person name="Matsumura Y."/>
            <person name="Mori M."/>
        </authorList>
    </citation>
    <scope>NUCLEOTIDE SEQUENCE</scope>
    <source>
        <strain evidence="11">TP075</strain>
    </source>
</reference>
<dbReference type="InterPro" id="IPR002477">
    <property type="entry name" value="Peptidoglycan-bd-like"/>
</dbReference>
<evidence type="ECO:0000256" key="4">
    <source>
        <dbReference type="ARBA" id="ARBA00022679"/>
    </source>
</evidence>
<evidence type="ECO:0000313" key="12">
    <source>
        <dbReference type="Proteomes" id="UP001057291"/>
    </source>
</evidence>
<feature type="domain" description="L,D-TPase catalytic" evidence="10">
    <location>
        <begin position="34"/>
        <end position="143"/>
    </location>
</feature>
<dbReference type="GO" id="GO:0018104">
    <property type="term" value="P:peptidoglycan-protein cross-linking"/>
    <property type="evidence" value="ECO:0007669"/>
    <property type="project" value="TreeGrafter"/>
</dbReference>
<evidence type="ECO:0000256" key="2">
    <source>
        <dbReference type="ARBA" id="ARBA00005992"/>
    </source>
</evidence>
<keyword evidence="3" id="KW-0328">Glycosyltransferase</keyword>
<dbReference type="EMBL" id="BOQE01000001">
    <property type="protein sequence ID" value="GIM47991.1"/>
    <property type="molecule type" value="Genomic_DNA"/>
</dbReference>
<keyword evidence="8 9" id="KW-0961">Cell wall biogenesis/degradation</keyword>
<keyword evidence="5" id="KW-0378">Hydrolase</keyword>
<dbReference type="PANTHER" id="PTHR30582:SF24">
    <property type="entry name" value="L,D-TRANSPEPTIDASE ERFK_SRFK-RELATED"/>
    <property type="match status" value="1"/>
</dbReference>
<evidence type="ECO:0000256" key="3">
    <source>
        <dbReference type="ARBA" id="ARBA00022676"/>
    </source>
</evidence>
<dbReference type="InterPro" id="IPR038063">
    <property type="entry name" value="Transpep_catalytic_dom"/>
</dbReference>
<dbReference type="AlphaFoldDB" id="A0AAV4LJR0"/>
<evidence type="ECO:0000259" key="10">
    <source>
        <dbReference type="PROSITE" id="PS52029"/>
    </source>
</evidence>
<keyword evidence="4" id="KW-0808">Transferase</keyword>
<dbReference type="InterPro" id="IPR036365">
    <property type="entry name" value="PGBD-like_sf"/>
</dbReference>
<dbReference type="CDD" id="cd16913">
    <property type="entry name" value="YkuD_like"/>
    <property type="match status" value="1"/>
</dbReference>
<comment type="caution">
    <text evidence="11">The sequence shown here is derived from an EMBL/GenBank/DDBJ whole genome shotgun (WGS) entry which is preliminary data.</text>
</comment>
<protein>
    <recommendedName>
        <fullName evidence="10">L,D-TPase catalytic domain-containing protein</fullName>
    </recommendedName>
</protein>
<evidence type="ECO:0000256" key="1">
    <source>
        <dbReference type="ARBA" id="ARBA00004752"/>
    </source>
</evidence>
<dbReference type="PANTHER" id="PTHR30582">
    <property type="entry name" value="L,D-TRANSPEPTIDASE"/>
    <property type="match status" value="1"/>
</dbReference>
<feature type="active site" description="Nucleophile" evidence="9">
    <location>
        <position position="119"/>
    </location>
</feature>
<dbReference type="GO" id="GO:0071555">
    <property type="term" value="P:cell wall organization"/>
    <property type="evidence" value="ECO:0007669"/>
    <property type="project" value="UniProtKB-UniRule"/>
</dbReference>
<name>A0AAV4LJR0_9BACL</name>
<dbReference type="Proteomes" id="UP001057291">
    <property type="component" value="Unassembled WGS sequence"/>
</dbReference>
<comment type="similarity">
    <text evidence="2">Belongs to the YkuD family.</text>
</comment>
<organism evidence="11 12">
    <name type="scientific">Collibacillus ludicampi</name>
    <dbReference type="NCBI Taxonomy" id="2771369"/>
    <lineage>
        <taxon>Bacteria</taxon>
        <taxon>Bacillati</taxon>
        <taxon>Bacillota</taxon>
        <taxon>Bacilli</taxon>
        <taxon>Bacillales</taxon>
        <taxon>Alicyclobacillaceae</taxon>
        <taxon>Collibacillus</taxon>
    </lineage>
</organism>
<dbReference type="Pfam" id="PF03734">
    <property type="entry name" value="YkuD"/>
    <property type="match status" value="1"/>
</dbReference>
<feature type="active site" description="Proton donor/acceptor" evidence="9">
    <location>
        <position position="103"/>
    </location>
</feature>
<dbReference type="Gene3D" id="2.40.440.10">
    <property type="entry name" value="L,D-transpeptidase catalytic domain-like"/>
    <property type="match status" value="1"/>
</dbReference>
<proteinExistence type="inferred from homology"/>
<gene>
    <name evidence="11" type="ORF">DNHGIG_35400</name>
</gene>
<dbReference type="GO" id="GO:0005576">
    <property type="term" value="C:extracellular region"/>
    <property type="evidence" value="ECO:0007669"/>
    <property type="project" value="TreeGrafter"/>
</dbReference>
<dbReference type="SUPFAM" id="SSF141523">
    <property type="entry name" value="L,D-transpeptidase catalytic domain-like"/>
    <property type="match status" value="1"/>
</dbReference>
<dbReference type="SUPFAM" id="SSF47090">
    <property type="entry name" value="PGBD-like"/>
    <property type="match status" value="1"/>
</dbReference>
<dbReference type="GO" id="GO:0008360">
    <property type="term" value="P:regulation of cell shape"/>
    <property type="evidence" value="ECO:0007669"/>
    <property type="project" value="UniProtKB-UniRule"/>
</dbReference>
<evidence type="ECO:0000256" key="9">
    <source>
        <dbReference type="PROSITE-ProRule" id="PRU01373"/>
    </source>
</evidence>
<accession>A0AAV4LJR0</accession>
<dbReference type="PROSITE" id="PS52029">
    <property type="entry name" value="LD_TPASE"/>
    <property type="match status" value="1"/>
</dbReference>
<dbReference type="GO" id="GO:0071972">
    <property type="term" value="F:peptidoglycan L,D-transpeptidase activity"/>
    <property type="evidence" value="ECO:0007669"/>
    <property type="project" value="TreeGrafter"/>
</dbReference>
<dbReference type="Pfam" id="PF01471">
    <property type="entry name" value="PG_binding_1"/>
    <property type="match status" value="1"/>
</dbReference>
<dbReference type="GO" id="GO:0016757">
    <property type="term" value="F:glycosyltransferase activity"/>
    <property type="evidence" value="ECO:0007669"/>
    <property type="project" value="UniProtKB-KW"/>
</dbReference>
<evidence type="ECO:0000256" key="7">
    <source>
        <dbReference type="ARBA" id="ARBA00022984"/>
    </source>
</evidence>